<keyword evidence="1" id="KW-0472">Membrane</keyword>
<name>A0ABY5MNJ0_9HYPH</name>
<feature type="transmembrane region" description="Helical" evidence="1">
    <location>
        <begin position="77"/>
        <end position="95"/>
    </location>
</feature>
<evidence type="ECO:0000313" key="2">
    <source>
        <dbReference type="EMBL" id="UUP18696.1"/>
    </source>
</evidence>
<gene>
    <name evidence="2" type="ORF">NTH_03180</name>
</gene>
<evidence type="ECO:0008006" key="4">
    <source>
        <dbReference type="Google" id="ProtNLM"/>
    </source>
</evidence>
<keyword evidence="1" id="KW-0812">Transmembrane</keyword>
<feature type="transmembrane region" description="Helical" evidence="1">
    <location>
        <begin position="20"/>
        <end position="38"/>
    </location>
</feature>
<accession>A0ABY5MNJ0</accession>
<evidence type="ECO:0000313" key="3">
    <source>
        <dbReference type="Proteomes" id="UP001342418"/>
    </source>
</evidence>
<organism evidence="2 3">
    <name type="scientific">Nitratireductor thuwali</name>
    <dbReference type="NCBI Taxonomy" id="2267699"/>
    <lineage>
        <taxon>Bacteria</taxon>
        <taxon>Pseudomonadati</taxon>
        <taxon>Pseudomonadota</taxon>
        <taxon>Alphaproteobacteria</taxon>
        <taxon>Hyphomicrobiales</taxon>
        <taxon>Phyllobacteriaceae</taxon>
        <taxon>Nitratireductor</taxon>
    </lineage>
</organism>
<dbReference type="EMBL" id="CP030941">
    <property type="protein sequence ID" value="UUP18696.1"/>
    <property type="molecule type" value="Genomic_DNA"/>
</dbReference>
<dbReference type="Proteomes" id="UP001342418">
    <property type="component" value="Chromosome"/>
</dbReference>
<keyword evidence="3" id="KW-1185">Reference proteome</keyword>
<evidence type="ECO:0000256" key="1">
    <source>
        <dbReference type="SAM" id="Phobius"/>
    </source>
</evidence>
<feature type="transmembrane region" description="Helical" evidence="1">
    <location>
        <begin position="44"/>
        <end position="65"/>
    </location>
</feature>
<sequence>MRALWAGQLPLGRAFWEYALIYGTLASLLATGSALALFGAGVPAAAALAVHFLALPYLLVAVVGVYRSAARYTGPPIWARLAEVAVVLWAGIMVVV</sequence>
<keyword evidence="1" id="KW-1133">Transmembrane helix</keyword>
<protein>
    <recommendedName>
        <fullName evidence="4">Amino acid permease</fullName>
    </recommendedName>
</protein>
<reference evidence="2 3" key="1">
    <citation type="submission" date="2018-07" db="EMBL/GenBank/DDBJ databases">
        <title>Genome sequence of Nitratireductor thuwali#1536.</title>
        <authorList>
            <person name="Michoud G."/>
            <person name="Merlino G."/>
            <person name="Sefrji F.O."/>
            <person name="Daffonchio D."/>
        </authorList>
    </citation>
    <scope>NUCLEOTIDE SEQUENCE [LARGE SCALE GENOMIC DNA]</scope>
    <source>
        <strain evidence="3">Nit1536</strain>
    </source>
</reference>
<dbReference type="RefSeq" id="WP_338530909.1">
    <property type="nucleotide sequence ID" value="NZ_CP030941.1"/>
</dbReference>
<proteinExistence type="predicted"/>